<organism evidence="2 3">
    <name type="scientific">Orbilia ellipsospora</name>
    <dbReference type="NCBI Taxonomy" id="2528407"/>
    <lineage>
        <taxon>Eukaryota</taxon>
        <taxon>Fungi</taxon>
        <taxon>Dikarya</taxon>
        <taxon>Ascomycota</taxon>
        <taxon>Pezizomycotina</taxon>
        <taxon>Orbiliomycetes</taxon>
        <taxon>Orbiliales</taxon>
        <taxon>Orbiliaceae</taxon>
        <taxon>Orbilia</taxon>
    </lineage>
</organism>
<keyword evidence="1" id="KW-0732">Signal</keyword>
<evidence type="ECO:0000313" key="2">
    <source>
        <dbReference type="EMBL" id="KAK6535578.1"/>
    </source>
</evidence>
<dbReference type="Proteomes" id="UP001365542">
    <property type="component" value="Unassembled WGS sequence"/>
</dbReference>
<gene>
    <name evidence="2" type="ORF">TWF694_002033</name>
</gene>
<feature type="signal peptide" evidence="1">
    <location>
        <begin position="1"/>
        <end position="16"/>
    </location>
</feature>
<dbReference type="AlphaFoldDB" id="A0AAV9X5K3"/>
<proteinExistence type="predicted"/>
<evidence type="ECO:0000256" key="1">
    <source>
        <dbReference type="SAM" id="SignalP"/>
    </source>
</evidence>
<evidence type="ECO:0000313" key="3">
    <source>
        <dbReference type="Proteomes" id="UP001365542"/>
    </source>
</evidence>
<feature type="chain" id="PRO_5043911747" evidence="1">
    <location>
        <begin position="17"/>
        <end position="284"/>
    </location>
</feature>
<protein>
    <submittedName>
        <fullName evidence="2">Uncharacterized protein</fullName>
    </submittedName>
</protein>
<dbReference type="EMBL" id="JAVHJO010000010">
    <property type="protein sequence ID" value="KAK6535578.1"/>
    <property type="molecule type" value="Genomic_DNA"/>
</dbReference>
<name>A0AAV9X5K3_9PEZI</name>
<comment type="caution">
    <text evidence="2">The sequence shown here is derived from an EMBL/GenBank/DDBJ whole genome shotgun (WGS) entry which is preliminary data.</text>
</comment>
<sequence length="284" mass="29515">MVRLLALSSFFTAVLADISLQAFDQMGCGGNVINNVHSNPSAPKDGSGCIALNQFQSVGIVSADPGFKCNVYSDAACQSFLESFTSAGTCTNVIATGIICFSQALFDNPFAESSVQVQLGTKVITVDAGGGVLVQDGKNQACGTSGCDPSNPFSKSFQHFNKDCSLTVTMTGNYDNTNERDYMAALLAQTMNSAETNARQDLTGSSEDNDNVLDLPSFAQVVINDKNGNNQAQMTVQFDVACNPPSSGDCNSLLSQVTSAVLGEVPAVGGLLAEAFSIVCSTSG</sequence>
<keyword evidence="3" id="KW-1185">Reference proteome</keyword>
<accession>A0AAV9X5K3</accession>
<reference evidence="2 3" key="1">
    <citation type="submission" date="2019-10" db="EMBL/GenBank/DDBJ databases">
        <authorList>
            <person name="Palmer J.M."/>
        </authorList>
    </citation>
    <scope>NUCLEOTIDE SEQUENCE [LARGE SCALE GENOMIC DNA]</scope>
    <source>
        <strain evidence="2 3">TWF694</strain>
    </source>
</reference>